<evidence type="ECO:0000256" key="1">
    <source>
        <dbReference type="SAM" id="MobiDB-lite"/>
    </source>
</evidence>
<comment type="caution">
    <text evidence="2">The sequence shown here is derived from an EMBL/GenBank/DDBJ whole genome shotgun (WGS) entry which is preliminary data.</text>
</comment>
<gene>
    <name evidence="2" type="ORF">QRT03_25690</name>
</gene>
<organism evidence="2 3">
    <name type="scientific">Actinomycetospora termitidis</name>
    <dbReference type="NCBI Taxonomy" id="3053470"/>
    <lineage>
        <taxon>Bacteria</taxon>
        <taxon>Bacillati</taxon>
        <taxon>Actinomycetota</taxon>
        <taxon>Actinomycetes</taxon>
        <taxon>Pseudonocardiales</taxon>
        <taxon>Pseudonocardiaceae</taxon>
        <taxon>Actinomycetospora</taxon>
    </lineage>
</organism>
<name>A0ABT7MFE1_9PSEU</name>
<feature type="region of interest" description="Disordered" evidence="1">
    <location>
        <begin position="1"/>
        <end position="21"/>
    </location>
</feature>
<keyword evidence="3" id="KW-1185">Reference proteome</keyword>
<sequence>MAPRRWSKHGPAAVPAAQRPRLQGQEDDILSAAFPWPDVAAANYVFLNSPSSSATAQTTTGTLRVTPWVVRKTLSLARIGAEVTAAGEAGSKYRIAIYGDDGGSRPGALVLDAGQIAGDSVAVQELTIALTLPPGVYWVGGATQTVTTTQPTMRTVAGWFPPLPIALGAAPGSGANILGYAMTGVTGAAPATFNTSGGGTAIAPRIHARAA</sequence>
<dbReference type="RefSeq" id="WP_286055969.1">
    <property type="nucleotide sequence ID" value="NZ_JASVWF010000007.1"/>
</dbReference>
<evidence type="ECO:0000313" key="2">
    <source>
        <dbReference type="EMBL" id="MDL5159385.1"/>
    </source>
</evidence>
<reference evidence="2 3" key="1">
    <citation type="submission" date="2023-06" db="EMBL/GenBank/DDBJ databases">
        <title>Actinomycetospora Odt1-22.</title>
        <authorList>
            <person name="Supong K."/>
        </authorList>
    </citation>
    <scope>NUCLEOTIDE SEQUENCE [LARGE SCALE GENOMIC DNA]</scope>
    <source>
        <strain evidence="2 3">Odt1-22</strain>
    </source>
</reference>
<accession>A0ABT7MFE1</accession>
<evidence type="ECO:0008006" key="4">
    <source>
        <dbReference type="Google" id="ProtNLM"/>
    </source>
</evidence>
<dbReference type="Proteomes" id="UP001231924">
    <property type="component" value="Unassembled WGS sequence"/>
</dbReference>
<evidence type="ECO:0000313" key="3">
    <source>
        <dbReference type="Proteomes" id="UP001231924"/>
    </source>
</evidence>
<proteinExistence type="predicted"/>
<dbReference type="EMBL" id="JASVWF010000007">
    <property type="protein sequence ID" value="MDL5159385.1"/>
    <property type="molecule type" value="Genomic_DNA"/>
</dbReference>
<protein>
    <recommendedName>
        <fullName evidence="4">Minor tail protein</fullName>
    </recommendedName>
</protein>